<accession>A0ABX0HYY8</accession>
<sequence length="81" mass="8474">MIYLAITPAGLAEALRAASPGDAVWCGSGAIDESAFAALRNPVLTRFTHGLDDADRVAAALDTIEDHHPGETVWVEATASR</sequence>
<organism evidence="1 2">
    <name type="scientific">Rubrivivax benzoatilyticus</name>
    <dbReference type="NCBI Taxonomy" id="316997"/>
    <lineage>
        <taxon>Bacteria</taxon>
        <taxon>Pseudomonadati</taxon>
        <taxon>Pseudomonadota</taxon>
        <taxon>Betaproteobacteria</taxon>
        <taxon>Burkholderiales</taxon>
        <taxon>Sphaerotilaceae</taxon>
        <taxon>Rubrivivax</taxon>
    </lineage>
</organism>
<reference evidence="1 2" key="1">
    <citation type="submission" date="2020-03" db="EMBL/GenBank/DDBJ databases">
        <title>Rubrivivax benzoatilyticus JA2 (sequenced after 10 years sub-culturing).</title>
        <authorList>
            <person name="Gupta D."/>
            <person name="Chintalapati S."/>
            <person name="Chintalapati V.R."/>
        </authorList>
    </citation>
    <scope>NUCLEOTIDE SEQUENCE [LARGE SCALE GENOMIC DNA]</scope>
    <source>
        <strain evidence="1 2">JA2-Mal</strain>
    </source>
</reference>
<gene>
    <name evidence="1" type="ORF">G7087_17625</name>
</gene>
<dbReference type="Proteomes" id="UP000802098">
    <property type="component" value="Unassembled WGS sequence"/>
</dbReference>
<dbReference type="RefSeq" id="WP_009857574.1">
    <property type="nucleotide sequence ID" value="NZ_JAAOCD010000011.1"/>
</dbReference>
<dbReference type="EMBL" id="JAAOCD010000011">
    <property type="protein sequence ID" value="NHL00207.1"/>
    <property type="molecule type" value="Genomic_DNA"/>
</dbReference>
<protein>
    <submittedName>
        <fullName evidence="1">Uncharacterized protein</fullName>
    </submittedName>
</protein>
<comment type="caution">
    <text evidence="1">The sequence shown here is derived from an EMBL/GenBank/DDBJ whole genome shotgun (WGS) entry which is preliminary data.</text>
</comment>
<evidence type="ECO:0000313" key="2">
    <source>
        <dbReference type="Proteomes" id="UP000802098"/>
    </source>
</evidence>
<name>A0ABX0HYY8_9BURK</name>
<evidence type="ECO:0000313" key="1">
    <source>
        <dbReference type="EMBL" id="NHL00207.1"/>
    </source>
</evidence>
<proteinExistence type="predicted"/>
<keyword evidence="2" id="KW-1185">Reference proteome</keyword>